<evidence type="ECO:0000313" key="3">
    <source>
        <dbReference type="Proteomes" id="UP000435837"/>
    </source>
</evidence>
<feature type="transmembrane region" description="Helical" evidence="1">
    <location>
        <begin position="81"/>
        <end position="100"/>
    </location>
</feature>
<dbReference type="AlphaFoldDB" id="A0A640S5K7"/>
<evidence type="ECO:0000256" key="1">
    <source>
        <dbReference type="SAM" id="Phobius"/>
    </source>
</evidence>
<feature type="transmembrane region" description="Helical" evidence="1">
    <location>
        <begin position="112"/>
        <end position="130"/>
    </location>
</feature>
<dbReference type="RefSeq" id="WP_159472462.1">
    <property type="nucleotide sequence ID" value="NZ_BAAATH010000004.1"/>
</dbReference>
<name>A0A640S5K7_9ACTN</name>
<sequence length="137" mass="14083">MARITREKLGQVVTVAGMAAALPSVWQTVTHITDDTYRAPEARDGAGHVQYHMAREALITAGSLAAVGIGVAAGPRRGRPMWGAMAAAGAGFAAAMWSGGPTTGVWAPHKKAFAVHVASTTGLVAGVCLLRPGRGRR</sequence>
<accession>A0A640S5K7</accession>
<reference evidence="2 3" key="1">
    <citation type="submission" date="2019-12" db="EMBL/GenBank/DDBJ databases">
        <title>Whole genome shotgun sequence of Streptomyces caniferus NBRC 15389.</title>
        <authorList>
            <person name="Ichikawa N."/>
            <person name="Kimura A."/>
            <person name="Kitahashi Y."/>
            <person name="Komaki H."/>
            <person name="Tamura T."/>
        </authorList>
    </citation>
    <scope>NUCLEOTIDE SEQUENCE [LARGE SCALE GENOMIC DNA]</scope>
    <source>
        <strain evidence="2 3">NBRC 15389</strain>
    </source>
</reference>
<proteinExistence type="predicted"/>
<feature type="transmembrane region" description="Helical" evidence="1">
    <location>
        <begin position="12"/>
        <end position="33"/>
    </location>
</feature>
<dbReference type="EMBL" id="BLIN01000003">
    <property type="protein sequence ID" value="GFE05781.1"/>
    <property type="molecule type" value="Genomic_DNA"/>
</dbReference>
<organism evidence="2 3">
    <name type="scientific">Streptomyces caniferus</name>
    <dbReference type="NCBI Taxonomy" id="285557"/>
    <lineage>
        <taxon>Bacteria</taxon>
        <taxon>Bacillati</taxon>
        <taxon>Actinomycetota</taxon>
        <taxon>Actinomycetes</taxon>
        <taxon>Kitasatosporales</taxon>
        <taxon>Streptomycetaceae</taxon>
        <taxon>Streptomyces</taxon>
    </lineage>
</organism>
<evidence type="ECO:0000313" key="2">
    <source>
        <dbReference type="EMBL" id="GFE05781.1"/>
    </source>
</evidence>
<dbReference type="Proteomes" id="UP000435837">
    <property type="component" value="Unassembled WGS sequence"/>
</dbReference>
<keyword evidence="1" id="KW-0472">Membrane</keyword>
<comment type="caution">
    <text evidence="2">The sequence shown here is derived from an EMBL/GenBank/DDBJ whole genome shotgun (WGS) entry which is preliminary data.</text>
</comment>
<keyword evidence="1" id="KW-0812">Transmembrane</keyword>
<gene>
    <name evidence="2" type="ORF">Scani_20490</name>
</gene>
<dbReference type="OrthoDB" id="3625849at2"/>
<feature type="transmembrane region" description="Helical" evidence="1">
    <location>
        <begin position="53"/>
        <end position="74"/>
    </location>
</feature>
<keyword evidence="1" id="KW-1133">Transmembrane helix</keyword>
<protein>
    <submittedName>
        <fullName evidence="2">Uncharacterized protein</fullName>
    </submittedName>
</protein>